<protein>
    <recommendedName>
        <fullName evidence="13">Cyclic peptide transporter</fullName>
    </recommendedName>
</protein>
<keyword evidence="2" id="KW-0813">Transport</keyword>
<evidence type="ECO:0000256" key="7">
    <source>
        <dbReference type="ARBA" id="ARBA00023136"/>
    </source>
</evidence>
<dbReference type="PANTHER" id="PTHR46825:SF11">
    <property type="entry name" value="PENICILLIN-BINDING PROTEIN 4"/>
    <property type="match status" value="1"/>
</dbReference>
<dbReference type="GO" id="GO:0005524">
    <property type="term" value="F:ATP binding"/>
    <property type="evidence" value="ECO:0007669"/>
    <property type="project" value="UniProtKB-KW"/>
</dbReference>
<dbReference type="GO" id="GO:0015833">
    <property type="term" value="P:peptide transport"/>
    <property type="evidence" value="ECO:0007669"/>
    <property type="project" value="InterPro"/>
</dbReference>
<evidence type="ECO:0000256" key="1">
    <source>
        <dbReference type="ARBA" id="ARBA00004651"/>
    </source>
</evidence>
<feature type="transmembrane region" description="Helical" evidence="8">
    <location>
        <begin position="602"/>
        <end position="620"/>
    </location>
</feature>
<dbReference type="OrthoDB" id="846150at2"/>
<evidence type="ECO:0000259" key="9">
    <source>
        <dbReference type="PROSITE" id="PS50893"/>
    </source>
</evidence>
<dbReference type="NCBIfam" id="TIGR01194">
    <property type="entry name" value="cyc_pep_trnsptr"/>
    <property type="match status" value="1"/>
</dbReference>
<keyword evidence="3 8" id="KW-0812">Transmembrane</keyword>
<evidence type="ECO:0000256" key="4">
    <source>
        <dbReference type="ARBA" id="ARBA00022741"/>
    </source>
</evidence>
<keyword evidence="5" id="KW-0067">ATP-binding</keyword>
<feature type="transmembrane region" description="Helical" evidence="8">
    <location>
        <begin position="626"/>
        <end position="645"/>
    </location>
</feature>
<dbReference type="SUPFAM" id="SSF90123">
    <property type="entry name" value="ABC transporter transmembrane region"/>
    <property type="match status" value="1"/>
</dbReference>
<dbReference type="InterPro" id="IPR050491">
    <property type="entry name" value="AmpC-like"/>
</dbReference>
<organism evidence="11 12">
    <name type="scientific">Pedobacter steynii</name>
    <dbReference type="NCBI Taxonomy" id="430522"/>
    <lineage>
        <taxon>Bacteria</taxon>
        <taxon>Pseudomonadati</taxon>
        <taxon>Bacteroidota</taxon>
        <taxon>Sphingobacteriia</taxon>
        <taxon>Sphingobacteriales</taxon>
        <taxon>Sphingobacteriaceae</taxon>
        <taxon>Pedobacter</taxon>
    </lineage>
</organism>
<feature type="domain" description="ABC transmembrane type-1" evidence="10">
    <location>
        <begin position="496"/>
        <end position="769"/>
    </location>
</feature>
<dbReference type="SUPFAM" id="SSF56601">
    <property type="entry name" value="beta-lactamase/transpeptidase-like"/>
    <property type="match status" value="1"/>
</dbReference>
<name>A0A1D7QNA9_9SPHI</name>
<dbReference type="InterPro" id="IPR011527">
    <property type="entry name" value="ABC1_TM_dom"/>
</dbReference>
<dbReference type="SMART" id="SM00382">
    <property type="entry name" value="AAA"/>
    <property type="match status" value="1"/>
</dbReference>
<keyword evidence="12" id="KW-1185">Reference proteome</keyword>
<sequence length="1015" mass="113967">MHYHLSTKITLTALFVFLFFQVSAQVKSLDSLLKKADSEVNKAMKKGNIPGLSLVIIANGQQIIRNYGYADLQNKVPVTSNTLFEIGSCSKAFTALAMARLVDRGQINPDASVSDYLPWFRVTFKGKAVKISIKQLLHHTSGIPWKTISNISPIDNPDALEQTVRTLQNQKLAHLPGKKFEYATINYDICALIIQSVTQQPFENYVQEQVINPLKLSHTQVGYPVNSSLMAKGYKSAFYHPEPFTPPVFKGNNAAGYVISNATDMSEWLKFQMGLKPSVLFKSALWTQQRDESVELHQMSSYAMGWEVALNGSGEIYHDGFNPSFTAYTAFRPRTKTGVVIMANASSNYTAYLGALIIKIISGDEPGKGYEVKDGGDSAYSIVSVILVLYILVIIGYSIFMFIEIGQKKRAYSNLNFSKVSAMLKCLFILLPFVYAVYLLPKATVGFNWSAIFVWSPFSLQVCLVLLTAAVSLSYLTYVFSIVYPAKNTFRGKMPLLVLLGILAGFANMIIIILITSSLNTDADLKYFYFYYLLMALLYLMGRRYVQIQLIRFSRGLTYNLRIELVGKILGTSHQKFEKIPRGNIYTSLNDDVGVIGESTNVFIILITNFITAIGAFIYLASIAFWATLITVCLVVIILIVYYFAGNSTNVYFEQARNSQNIFMNLTSDMIEGFKEISLQKGKKQEYQGRVSDAAQYYKEKIVTASIRFVNVSLIGETLLIIVLGVVAFGFPKMFPSIQVYTISSFVVILLYLIGPINSILSSIPALLQVRIAWNRIQEFIKTIPVNNKEVQEMLPVDKNIQHIAAHQLTFAYQSDNGEFSVGPINLEINKGEIIFIIGGNGSGKTTLAKLLTGLYTPTSGEVRINGKAINPALLGEYYSAIFSPAYLFDTLYNVDLDHKREKIDSYLKTLGLEGKVSIIENRFSTLELSGGQKKRLALLQCYLEDSPIYLFDEWAADQDPDYRKFFYRNLLPEMRAQGKIVIAITHDDHYFDVADKVLKMDMGQLEYYRKLIIQ</sequence>
<feature type="transmembrane region" description="Helical" evidence="8">
    <location>
        <begin position="743"/>
        <end position="768"/>
    </location>
</feature>
<dbReference type="PROSITE" id="PS50929">
    <property type="entry name" value="ABC_TM1F"/>
    <property type="match status" value="1"/>
</dbReference>
<dbReference type="KEGG" id="psty:BFS30_25145"/>
<dbReference type="InterPro" id="IPR005898">
    <property type="entry name" value="Cyc_pep_transpt_SyrD/YojI"/>
</dbReference>
<dbReference type="InterPro" id="IPR001466">
    <property type="entry name" value="Beta-lactam-related"/>
</dbReference>
<dbReference type="InterPro" id="IPR015856">
    <property type="entry name" value="ABC_transpr_CbiO/EcfA_su"/>
</dbReference>
<keyword evidence="7 8" id="KW-0472">Membrane</keyword>
<gene>
    <name evidence="11" type="ORF">BFS30_25145</name>
</gene>
<evidence type="ECO:0000256" key="6">
    <source>
        <dbReference type="ARBA" id="ARBA00022989"/>
    </source>
</evidence>
<dbReference type="GO" id="GO:0016887">
    <property type="term" value="F:ATP hydrolysis activity"/>
    <property type="evidence" value="ECO:0007669"/>
    <property type="project" value="InterPro"/>
</dbReference>
<dbReference type="PANTHER" id="PTHR46825">
    <property type="entry name" value="D-ALANYL-D-ALANINE-CARBOXYPEPTIDASE/ENDOPEPTIDASE AMPH"/>
    <property type="match status" value="1"/>
</dbReference>
<comment type="subcellular location">
    <subcellularLocation>
        <location evidence="1">Cell membrane</location>
        <topology evidence="1">Multi-pass membrane protein</topology>
    </subcellularLocation>
</comment>
<proteinExistence type="predicted"/>
<dbReference type="AlphaFoldDB" id="A0A1D7QNA9"/>
<feature type="transmembrane region" description="Helical" evidence="8">
    <location>
        <begin position="458"/>
        <end position="484"/>
    </location>
</feature>
<dbReference type="InterPro" id="IPR012338">
    <property type="entry name" value="Beta-lactam/transpept-like"/>
</dbReference>
<feature type="transmembrane region" description="Helical" evidence="8">
    <location>
        <begin position="709"/>
        <end position="731"/>
    </location>
</feature>
<dbReference type="Pfam" id="PF00144">
    <property type="entry name" value="Beta-lactamase"/>
    <property type="match status" value="1"/>
</dbReference>
<feature type="transmembrane region" description="Helical" evidence="8">
    <location>
        <begin position="420"/>
        <end position="438"/>
    </location>
</feature>
<dbReference type="Gene3D" id="1.20.1560.10">
    <property type="entry name" value="ABC transporter type 1, transmembrane domain"/>
    <property type="match status" value="1"/>
</dbReference>
<feature type="transmembrane region" description="Helical" evidence="8">
    <location>
        <begin position="379"/>
        <end position="400"/>
    </location>
</feature>
<keyword evidence="4" id="KW-0547">Nucleotide-binding</keyword>
<dbReference type="SUPFAM" id="SSF52540">
    <property type="entry name" value="P-loop containing nucleoside triphosphate hydrolases"/>
    <property type="match status" value="1"/>
</dbReference>
<accession>A0A1D7QNA9</accession>
<dbReference type="EMBL" id="CP017141">
    <property type="protein sequence ID" value="AOM80156.1"/>
    <property type="molecule type" value="Genomic_DNA"/>
</dbReference>
<dbReference type="Proteomes" id="UP000094313">
    <property type="component" value="Chromosome"/>
</dbReference>
<evidence type="ECO:0000256" key="8">
    <source>
        <dbReference type="SAM" id="Phobius"/>
    </source>
</evidence>
<dbReference type="Pfam" id="PF00664">
    <property type="entry name" value="ABC_membrane"/>
    <property type="match status" value="1"/>
</dbReference>
<dbReference type="GO" id="GO:1904680">
    <property type="term" value="F:peptide transmembrane transporter activity"/>
    <property type="evidence" value="ECO:0007669"/>
    <property type="project" value="InterPro"/>
</dbReference>
<dbReference type="PROSITE" id="PS50893">
    <property type="entry name" value="ABC_TRANSPORTER_2"/>
    <property type="match status" value="1"/>
</dbReference>
<feature type="transmembrane region" description="Helical" evidence="8">
    <location>
        <begin position="496"/>
        <end position="515"/>
    </location>
</feature>
<reference evidence="11 12" key="1">
    <citation type="submission" date="2016-08" db="EMBL/GenBank/DDBJ databases">
        <authorList>
            <person name="Seilhamer J.J."/>
        </authorList>
    </citation>
    <scope>NUCLEOTIDE SEQUENCE [LARGE SCALE GENOMIC DNA]</scope>
    <source>
        <strain evidence="11 12">DX4</strain>
    </source>
</reference>
<keyword evidence="6 8" id="KW-1133">Transmembrane helix</keyword>
<dbReference type="InterPro" id="IPR027417">
    <property type="entry name" value="P-loop_NTPase"/>
</dbReference>
<evidence type="ECO:0000313" key="12">
    <source>
        <dbReference type="Proteomes" id="UP000094313"/>
    </source>
</evidence>
<dbReference type="GO" id="GO:0005886">
    <property type="term" value="C:plasma membrane"/>
    <property type="evidence" value="ECO:0007669"/>
    <property type="project" value="UniProtKB-SubCell"/>
</dbReference>
<feature type="transmembrane region" description="Helical" evidence="8">
    <location>
        <begin position="527"/>
        <end position="546"/>
    </location>
</feature>
<dbReference type="InterPro" id="IPR017871">
    <property type="entry name" value="ABC_transporter-like_CS"/>
</dbReference>
<evidence type="ECO:0000256" key="3">
    <source>
        <dbReference type="ARBA" id="ARBA00022692"/>
    </source>
</evidence>
<feature type="domain" description="ABC transporter" evidence="9">
    <location>
        <begin position="804"/>
        <end position="1014"/>
    </location>
</feature>
<dbReference type="Pfam" id="PF00005">
    <property type="entry name" value="ABC_tran"/>
    <property type="match status" value="1"/>
</dbReference>
<dbReference type="CDD" id="cd03225">
    <property type="entry name" value="ABC_cobalt_CbiO_domain1"/>
    <property type="match status" value="1"/>
</dbReference>
<dbReference type="InterPro" id="IPR036640">
    <property type="entry name" value="ABC1_TM_sf"/>
</dbReference>
<dbReference type="GO" id="GO:0140359">
    <property type="term" value="F:ABC-type transporter activity"/>
    <property type="evidence" value="ECO:0007669"/>
    <property type="project" value="InterPro"/>
</dbReference>
<dbReference type="RefSeq" id="WP_069381818.1">
    <property type="nucleotide sequence ID" value="NZ_CP017141.1"/>
</dbReference>
<dbReference type="InterPro" id="IPR003593">
    <property type="entry name" value="AAA+_ATPase"/>
</dbReference>
<evidence type="ECO:0000313" key="11">
    <source>
        <dbReference type="EMBL" id="AOM80156.1"/>
    </source>
</evidence>
<dbReference type="Gene3D" id="3.40.710.10">
    <property type="entry name" value="DD-peptidase/beta-lactamase superfamily"/>
    <property type="match status" value="1"/>
</dbReference>
<dbReference type="Gene3D" id="3.40.50.300">
    <property type="entry name" value="P-loop containing nucleotide triphosphate hydrolases"/>
    <property type="match status" value="1"/>
</dbReference>
<evidence type="ECO:0000256" key="2">
    <source>
        <dbReference type="ARBA" id="ARBA00022448"/>
    </source>
</evidence>
<dbReference type="InterPro" id="IPR003439">
    <property type="entry name" value="ABC_transporter-like_ATP-bd"/>
</dbReference>
<evidence type="ECO:0008006" key="13">
    <source>
        <dbReference type="Google" id="ProtNLM"/>
    </source>
</evidence>
<evidence type="ECO:0000256" key="5">
    <source>
        <dbReference type="ARBA" id="ARBA00022840"/>
    </source>
</evidence>
<dbReference type="PROSITE" id="PS00211">
    <property type="entry name" value="ABC_TRANSPORTER_1"/>
    <property type="match status" value="1"/>
</dbReference>
<evidence type="ECO:0000259" key="10">
    <source>
        <dbReference type="PROSITE" id="PS50929"/>
    </source>
</evidence>